<dbReference type="InterPro" id="IPR023198">
    <property type="entry name" value="PGP-like_dom2"/>
</dbReference>
<dbReference type="Gene3D" id="3.40.50.1000">
    <property type="entry name" value="HAD superfamily/HAD-like"/>
    <property type="match status" value="1"/>
</dbReference>
<reference evidence="1 2" key="1">
    <citation type="journal article" date="2016" name="Nat. Commun.">
        <title>Thousands of microbial genomes shed light on interconnected biogeochemical processes in an aquifer system.</title>
        <authorList>
            <person name="Anantharaman K."/>
            <person name="Brown C.T."/>
            <person name="Hug L.A."/>
            <person name="Sharon I."/>
            <person name="Castelle C.J."/>
            <person name="Probst A.J."/>
            <person name="Thomas B.C."/>
            <person name="Singh A."/>
            <person name="Wilkins M.J."/>
            <person name="Karaoz U."/>
            <person name="Brodie E.L."/>
            <person name="Williams K.H."/>
            <person name="Hubbard S.S."/>
            <person name="Banfield J.F."/>
        </authorList>
    </citation>
    <scope>NUCLEOTIDE SEQUENCE [LARGE SCALE GENOMIC DNA]</scope>
</reference>
<dbReference type="Pfam" id="PF13419">
    <property type="entry name" value="HAD_2"/>
    <property type="match status" value="1"/>
</dbReference>
<gene>
    <name evidence="1" type="ORF">A3G00_04160</name>
</gene>
<dbReference type="InterPro" id="IPR006439">
    <property type="entry name" value="HAD-SF_hydro_IA"/>
</dbReference>
<accession>A0A1F6MVG2</accession>
<evidence type="ECO:0000313" key="1">
    <source>
        <dbReference type="EMBL" id="OGH75657.1"/>
    </source>
</evidence>
<sequence>MVARGCFLGKEFKEKCVGRKTTEGFVIILKENGIEADESLAVKLQVEKDGIYKKIIKKKLKSVFRKKITDIILQLVERKKVLAVATSGSREEVEIILGKDGLDLKKNFSYIVTGEDVKKGKPHPEIYRKVAKIARVKLNKCLVFEDTGVGVVSAFRAGMNVVAVPSEFTKGQD</sequence>
<organism evidence="1 2">
    <name type="scientific">Candidatus Magasanikbacteria bacterium RIFCSPLOWO2_12_FULL_43_12</name>
    <dbReference type="NCBI Taxonomy" id="1798692"/>
    <lineage>
        <taxon>Bacteria</taxon>
        <taxon>Candidatus Magasanikiibacteriota</taxon>
    </lineage>
</organism>
<dbReference type="AlphaFoldDB" id="A0A1F6MVG2"/>
<evidence type="ECO:0000313" key="2">
    <source>
        <dbReference type="Proteomes" id="UP000178347"/>
    </source>
</evidence>
<dbReference type="CDD" id="cd07505">
    <property type="entry name" value="HAD_BPGM-like"/>
    <property type="match status" value="1"/>
</dbReference>
<dbReference type="PANTHER" id="PTHR18901:SF38">
    <property type="entry name" value="PSEUDOURIDINE-5'-PHOSPHATASE"/>
    <property type="match status" value="1"/>
</dbReference>
<dbReference type="InterPro" id="IPR036412">
    <property type="entry name" value="HAD-like_sf"/>
</dbReference>
<evidence type="ECO:0008006" key="3">
    <source>
        <dbReference type="Google" id="ProtNLM"/>
    </source>
</evidence>
<comment type="caution">
    <text evidence="1">The sequence shown here is derived from an EMBL/GenBank/DDBJ whole genome shotgun (WGS) entry which is preliminary data.</text>
</comment>
<dbReference type="STRING" id="1798692.A3G00_04160"/>
<name>A0A1F6MVG2_9BACT</name>
<dbReference type="SUPFAM" id="SSF56784">
    <property type="entry name" value="HAD-like"/>
    <property type="match status" value="1"/>
</dbReference>
<dbReference type="EMBL" id="MFQN01000004">
    <property type="protein sequence ID" value="OGH75657.1"/>
    <property type="molecule type" value="Genomic_DNA"/>
</dbReference>
<dbReference type="PANTHER" id="PTHR18901">
    <property type="entry name" value="2-DEOXYGLUCOSE-6-PHOSPHATE PHOSPHATASE 2"/>
    <property type="match status" value="1"/>
</dbReference>
<dbReference type="NCBIfam" id="TIGR01509">
    <property type="entry name" value="HAD-SF-IA-v3"/>
    <property type="match status" value="1"/>
</dbReference>
<proteinExistence type="predicted"/>
<dbReference type="InterPro" id="IPR023214">
    <property type="entry name" value="HAD_sf"/>
</dbReference>
<protein>
    <recommendedName>
        <fullName evidence="3">HAD family phosphatase</fullName>
    </recommendedName>
</protein>
<dbReference type="Proteomes" id="UP000178347">
    <property type="component" value="Unassembled WGS sequence"/>
</dbReference>
<dbReference type="Gene3D" id="1.10.150.240">
    <property type="entry name" value="Putative phosphatase, domain 2"/>
    <property type="match status" value="1"/>
</dbReference>
<dbReference type="InterPro" id="IPR041492">
    <property type="entry name" value="HAD_2"/>
</dbReference>